<gene>
    <name evidence="2" type="ORF">GCM10011372_13420</name>
</gene>
<feature type="compositionally biased region" description="Polar residues" evidence="1">
    <location>
        <begin position="1"/>
        <end position="12"/>
    </location>
</feature>
<name>A0A917PG94_9MICO</name>
<dbReference type="AlphaFoldDB" id="A0A917PG94"/>
<evidence type="ECO:0000313" key="2">
    <source>
        <dbReference type="EMBL" id="GGJ76520.1"/>
    </source>
</evidence>
<proteinExistence type="predicted"/>
<dbReference type="RefSeq" id="WP_229662158.1">
    <property type="nucleotide sequence ID" value="NZ_BAABFW010000015.1"/>
</dbReference>
<keyword evidence="3" id="KW-1185">Reference proteome</keyword>
<reference evidence="2" key="1">
    <citation type="journal article" date="2014" name="Int. J. Syst. Evol. Microbiol.">
        <title>Complete genome sequence of Corynebacterium casei LMG S-19264T (=DSM 44701T), isolated from a smear-ripened cheese.</title>
        <authorList>
            <consortium name="US DOE Joint Genome Institute (JGI-PGF)"/>
            <person name="Walter F."/>
            <person name="Albersmeier A."/>
            <person name="Kalinowski J."/>
            <person name="Ruckert C."/>
        </authorList>
    </citation>
    <scope>NUCLEOTIDE SEQUENCE</scope>
    <source>
        <strain evidence="2">CGMCC 1.8984</strain>
    </source>
</reference>
<feature type="region of interest" description="Disordered" evidence="1">
    <location>
        <begin position="1"/>
        <end position="30"/>
    </location>
</feature>
<reference evidence="2" key="2">
    <citation type="submission" date="2020-09" db="EMBL/GenBank/DDBJ databases">
        <authorList>
            <person name="Sun Q."/>
            <person name="Zhou Y."/>
        </authorList>
    </citation>
    <scope>NUCLEOTIDE SEQUENCE</scope>
    <source>
        <strain evidence="2">CGMCC 1.8984</strain>
    </source>
</reference>
<protein>
    <recommendedName>
        <fullName evidence="4">Serine/arginine repetitive matrix protein 2</fullName>
    </recommendedName>
</protein>
<comment type="caution">
    <text evidence="2">The sequence shown here is derived from an EMBL/GenBank/DDBJ whole genome shotgun (WGS) entry which is preliminary data.</text>
</comment>
<evidence type="ECO:0000256" key="1">
    <source>
        <dbReference type="SAM" id="MobiDB-lite"/>
    </source>
</evidence>
<evidence type="ECO:0000313" key="3">
    <source>
        <dbReference type="Proteomes" id="UP000636956"/>
    </source>
</evidence>
<accession>A0A917PG94</accession>
<dbReference type="Proteomes" id="UP000636956">
    <property type="component" value="Unassembled WGS sequence"/>
</dbReference>
<organism evidence="2 3">
    <name type="scientific">Agromyces bauzanensis</name>
    <dbReference type="NCBI Taxonomy" id="1308924"/>
    <lineage>
        <taxon>Bacteria</taxon>
        <taxon>Bacillati</taxon>
        <taxon>Actinomycetota</taxon>
        <taxon>Actinomycetes</taxon>
        <taxon>Micrococcales</taxon>
        <taxon>Microbacteriaceae</taxon>
        <taxon>Agromyces</taxon>
    </lineage>
</organism>
<evidence type="ECO:0008006" key="4">
    <source>
        <dbReference type="Google" id="ProtNLM"/>
    </source>
</evidence>
<sequence length="296" mass="32881">MSILQTAATRTEPTGGAAMNWSSTREREPEAFRNPEGLRMLLMRMQESDGRAWRTDPEANALVQYAAEKYSALARKHSLDPWEAASAAFDAMRAPSTIRADDPWALVTRAVQVTCIAEERAQGLLCSVHQARRAKVSEFHDAERFSDREHELPEYHPAFRIAAVDAILDNDSAPREDVNAAIHDAITLFTLLGWPSDRARAGVEYVCGRLADAPSRASAYESLRRDYAARAQLDLPQRAWHAMLKALLGCCDPVHQHTVAGRGILLRLLVGEPLRALLHDDDLVTDVVINTPRVTI</sequence>
<dbReference type="EMBL" id="BMMD01000006">
    <property type="protein sequence ID" value="GGJ76520.1"/>
    <property type="molecule type" value="Genomic_DNA"/>
</dbReference>